<comment type="caution">
    <text evidence="3">The sequence shown here is derived from an EMBL/GenBank/DDBJ whole genome shotgun (WGS) entry which is preliminary data.</text>
</comment>
<dbReference type="PANTHER" id="PTHR47718:SF13">
    <property type="entry name" value="OS09G0290500 PROTEIN"/>
    <property type="match status" value="1"/>
</dbReference>
<protein>
    <recommendedName>
        <fullName evidence="2">MULE transposase domain-containing protein</fullName>
    </recommendedName>
</protein>
<keyword evidence="4" id="KW-1185">Reference proteome</keyword>
<dbReference type="EMBL" id="SDMP01000016">
    <property type="protein sequence ID" value="RYR05018.1"/>
    <property type="molecule type" value="Genomic_DNA"/>
</dbReference>
<evidence type="ECO:0000259" key="2">
    <source>
        <dbReference type="Pfam" id="PF10551"/>
    </source>
</evidence>
<evidence type="ECO:0000256" key="1">
    <source>
        <dbReference type="SAM" id="MobiDB-lite"/>
    </source>
</evidence>
<name>A0A444YSY5_ARAHY</name>
<dbReference type="AlphaFoldDB" id="A0A444YSY5"/>
<sequence length="351" mass="39657">MQSKDVWHVGQGEGKLDGVDIRIEVSHPCSAKKSVHYHEYRELIMHTKCVIMDNDKAGIRSNKMYLTLANEVKSVGTMPREIITDQCKAMYGVIRKVLPNTRHQWCIWHILKKTLVKLEGYARSTERSKSMHTFYGKFLYCKSGLVQFVHKYNNVLGNKEQKELKDDAADSKGVIPCGDSIFVKVDMQKIVSEKTVYRIYGIDFDPLTHENVLRKNTYIKSSHDVAMSDESHNLFRGLCAEFYNVSQEFVTYDEEATILQLAFWDAKSKLTNYRAIMRSNNVAATQNSMPTPSAGGVGVHDMQGPSRVATKDRPKNNDYDASGKKGFDGATGWNASDSGGFMSLLNSFGHR</sequence>
<feature type="compositionally biased region" description="Basic and acidic residues" evidence="1">
    <location>
        <begin position="309"/>
        <end position="323"/>
    </location>
</feature>
<proteinExistence type="predicted"/>
<feature type="region of interest" description="Disordered" evidence="1">
    <location>
        <begin position="286"/>
        <end position="323"/>
    </location>
</feature>
<organism evidence="3 4">
    <name type="scientific">Arachis hypogaea</name>
    <name type="common">Peanut</name>
    <dbReference type="NCBI Taxonomy" id="3818"/>
    <lineage>
        <taxon>Eukaryota</taxon>
        <taxon>Viridiplantae</taxon>
        <taxon>Streptophyta</taxon>
        <taxon>Embryophyta</taxon>
        <taxon>Tracheophyta</taxon>
        <taxon>Spermatophyta</taxon>
        <taxon>Magnoliopsida</taxon>
        <taxon>eudicotyledons</taxon>
        <taxon>Gunneridae</taxon>
        <taxon>Pentapetalae</taxon>
        <taxon>rosids</taxon>
        <taxon>fabids</taxon>
        <taxon>Fabales</taxon>
        <taxon>Fabaceae</taxon>
        <taxon>Papilionoideae</taxon>
        <taxon>50 kb inversion clade</taxon>
        <taxon>dalbergioids sensu lato</taxon>
        <taxon>Dalbergieae</taxon>
        <taxon>Pterocarpus clade</taxon>
        <taxon>Arachis</taxon>
    </lineage>
</organism>
<accession>A0A444YSY5</accession>
<dbReference type="Pfam" id="PF10551">
    <property type="entry name" value="MULE"/>
    <property type="match status" value="1"/>
</dbReference>
<evidence type="ECO:0000313" key="3">
    <source>
        <dbReference type="EMBL" id="RYR05018.1"/>
    </source>
</evidence>
<evidence type="ECO:0000313" key="4">
    <source>
        <dbReference type="Proteomes" id="UP000289738"/>
    </source>
</evidence>
<gene>
    <name evidence="3" type="ORF">Ahy_B06g084844</name>
</gene>
<dbReference type="Proteomes" id="UP000289738">
    <property type="component" value="Chromosome B06"/>
</dbReference>
<feature type="domain" description="MULE transposase" evidence="2">
    <location>
        <begin position="62"/>
        <end position="113"/>
    </location>
</feature>
<reference evidence="3 4" key="1">
    <citation type="submission" date="2019-01" db="EMBL/GenBank/DDBJ databases">
        <title>Sequencing of cultivated peanut Arachis hypogaea provides insights into genome evolution and oil improvement.</title>
        <authorList>
            <person name="Chen X."/>
        </authorList>
    </citation>
    <scope>NUCLEOTIDE SEQUENCE [LARGE SCALE GENOMIC DNA]</scope>
    <source>
        <strain evidence="4">cv. Fuhuasheng</strain>
        <tissue evidence="3">Leaves</tissue>
    </source>
</reference>
<dbReference type="InterPro" id="IPR018289">
    <property type="entry name" value="MULE_transposase_dom"/>
</dbReference>
<dbReference type="PANTHER" id="PTHR47718">
    <property type="entry name" value="OS01G0519700 PROTEIN"/>
    <property type="match status" value="1"/>
</dbReference>